<proteinExistence type="inferred from homology"/>
<accession>A0A9W3A5V5</accession>
<dbReference type="Pfam" id="PF02752">
    <property type="entry name" value="Arrestin_C"/>
    <property type="match status" value="1"/>
</dbReference>
<dbReference type="GeneID" id="106063532"/>
<dbReference type="RefSeq" id="XP_055882579.1">
    <property type="nucleotide sequence ID" value="XM_056026604.1"/>
</dbReference>
<dbReference type="OrthoDB" id="2333384at2759"/>
<gene>
    <name evidence="4" type="primary">LOC106063532</name>
</gene>
<dbReference type="PANTHER" id="PTHR11188:SF17">
    <property type="entry name" value="FI21816P1"/>
    <property type="match status" value="1"/>
</dbReference>
<evidence type="ECO:0000259" key="2">
    <source>
        <dbReference type="SMART" id="SM01017"/>
    </source>
</evidence>
<dbReference type="InterPro" id="IPR014752">
    <property type="entry name" value="Arrestin-like_C"/>
</dbReference>
<organism evidence="3 4">
    <name type="scientific">Biomphalaria glabrata</name>
    <name type="common">Bloodfluke planorb</name>
    <name type="synonym">Freshwater snail</name>
    <dbReference type="NCBI Taxonomy" id="6526"/>
    <lineage>
        <taxon>Eukaryota</taxon>
        <taxon>Metazoa</taxon>
        <taxon>Spiralia</taxon>
        <taxon>Lophotrochozoa</taxon>
        <taxon>Mollusca</taxon>
        <taxon>Gastropoda</taxon>
        <taxon>Heterobranchia</taxon>
        <taxon>Euthyneura</taxon>
        <taxon>Panpulmonata</taxon>
        <taxon>Hygrophila</taxon>
        <taxon>Lymnaeoidea</taxon>
        <taxon>Planorbidae</taxon>
        <taxon>Biomphalaria</taxon>
    </lineage>
</organism>
<dbReference type="InterPro" id="IPR014756">
    <property type="entry name" value="Ig_E-set"/>
</dbReference>
<dbReference type="PANTHER" id="PTHR11188">
    <property type="entry name" value="ARRESTIN DOMAIN CONTAINING PROTEIN"/>
    <property type="match status" value="1"/>
</dbReference>
<keyword evidence="3" id="KW-1185">Reference proteome</keyword>
<dbReference type="GO" id="GO:0005737">
    <property type="term" value="C:cytoplasm"/>
    <property type="evidence" value="ECO:0007669"/>
    <property type="project" value="TreeGrafter"/>
</dbReference>
<dbReference type="AlphaFoldDB" id="A0A9W3A5V5"/>
<dbReference type="InterPro" id="IPR050357">
    <property type="entry name" value="Arrestin_domain-protein"/>
</dbReference>
<dbReference type="GO" id="GO:0015031">
    <property type="term" value="P:protein transport"/>
    <property type="evidence" value="ECO:0007669"/>
    <property type="project" value="TreeGrafter"/>
</dbReference>
<dbReference type="Proteomes" id="UP001165740">
    <property type="component" value="Chromosome 4"/>
</dbReference>
<evidence type="ECO:0000313" key="4">
    <source>
        <dbReference type="RefSeq" id="XP_055882579.1"/>
    </source>
</evidence>
<evidence type="ECO:0000256" key="1">
    <source>
        <dbReference type="ARBA" id="ARBA00005298"/>
    </source>
</evidence>
<dbReference type="SUPFAM" id="SSF81296">
    <property type="entry name" value="E set domains"/>
    <property type="match status" value="2"/>
</dbReference>
<dbReference type="SMART" id="SM01017">
    <property type="entry name" value="Arrestin_C"/>
    <property type="match status" value="1"/>
</dbReference>
<dbReference type="OMA" id="RWANSEP"/>
<comment type="similarity">
    <text evidence="1">Belongs to the arrestin family.</text>
</comment>
<evidence type="ECO:0000313" key="3">
    <source>
        <dbReference type="Proteomes" id="UP001165740"/>
    </source>
</evidence>
<reference evidence="4" key="1">
    <citation type="submission" date="2025-08" db="UniProtKB">
        <authorList>
            <consortium name="RefSeq"/>
        </authorList>
    </citation>
    <scope>IDENTIFICATION</scope>
</reference>
<protein>
    <submittedName>
        <fullName evidence="4">Uncharacterized protein LOC106063532</fullName>
    </submittedName>
</protein>
<dbReference type="InterPro" id="IPR011022">
    <property type="entry name" value="Arrestin_C-like"/>
</dbReference>
<sequence length="643" mass="71484">MGKIKECKITRDRDVYRPGENISGQVTLVVEGDVKARSVNIFCCGMALTKWRGAFQRSYESDNCSKEIYVNLVIRKAVQNLTSGNHQYVYNFNLPSQGLPSSFEGHYGSIRYFLRVEVDKPFPSINNHFYSSFTVLAHLDANLPVYKKVASASVKKQLSKVLGLGNAGNLYLSASIDRNGYCPGEVILINMEARNESSKDCGAVKASLVQYVHYKASSYTNRETNVIRTLLDQKLEKGQNRIWHQQRLPIDPVPPSLKQLTCQIIKVTYSLNIEIEVPLGIDLALSFPLKICTVPLGKHVEEKPVPVKPGVLEIPGSKSVKYVQCTAGYKIFLKSDGDFACVRYIPMTALATNYQPEQTPLGACAMPAEDMQTAKSQQQFQGFKPSASPMSFNEPPPSYEESVKAEALMSTTYSVAPNQAEKGSVMVLLFATMDTDQVRMGLKKNKASLELQGGHVLAFQSNLTLLPAVQTGAIFIYFKSALAGSNWFYNMRMFDPDITSRLWVLQGYNKIEMGKPSTTAGHTALAVLFLKRISEFQPSPAYTAEQQKLLKEVLNPTKKRFGGKTVLSSKDLAIISGDWTSLMSSADGVTMVVTQWPSVQHNEDYKAQFNVDSGLIRYNELFEMAYNKLASLVFEVGDVSYFV</sequence>
<dbReference type="InterPro" id="IPR011021">
    <property type="entry name" value="Arrestin-like_N"/>
</dbReference>
<dbReference type="Pfam" id="PF00339">
    <property type="entry name" value="Arrestin_N"/>
    <property type="match status" value="1"/>
</dbReference>
<dbReference type="Gene3D" id="2.60.40.640">
    <property type="match status" value="2"/>
</dbReference>
<dbReference type="SMR" id="A0A9W3A5V5"/>
<name>A0A9W3A5V5_BIOGL</name>
<feature type="domain" description="Arrestin C-terminal-like" evidence="2">
    <location>
        <begin position="166"/>
        <end position="296"/>
    </location>
</feature>